<organism evidence="1 2">
    <name type="scientific">Halogranum rubrum</name>
    <dbReference type="NCBI Taxonomy" id="553466"/>
    <lineage>
        <taxon>Archaea</taxon>
        <taxon>Methanobacteriati</taxon>
        <taxon>Methanobacteriota</taxon>
        <taxon>Stenosarchaea group</taxon>
        <taxon>Halobacteria</taxon>
        <taxon>Halobacteriales</taxon>
        <taxon>Haloferacaceae</taxon>
    </lineage>
</organism>
<dbReference type="EMBL" id="FOTC01000003">
    <property type="protein sequence ID" value="SFL27923.1"/>
    <property type="molecule type" value="Genomic_DNA"/>
</dbReference>
<evidence type="ECO:0000313" key="2">
    <source>
        <dbReference type="Proteomes" id="UP000199607"/>
    </source>
</evidence>
<protein>
    <submittedName>
        <fullName evidence="1">Uncharacterized protein</fullName>
    </submittedName>
</protein>
<accession>A0A1I4GEE8</accession>
<evidence type="ECO:0000313" key="1">
    <source>
        <dbReference type="EMBL" id="SFL27923.1"/>
    </source>
</evidence>
<dbReference type="STRING" id="553466.SAMN04487950_3209"/>
<sequence>MSSIYSRRNVLRVCGAGLCLGITGLGGCSEVLSSRELGHFVEVFNLMKSTETFVVEVTNRDGERLYRREFRLSGDKGEEGTEAFSGVPARITVTSDRYGTIRRKWPETDCGSNSAGGADLYLTAKGVQVQPDCSTQYLE</sequence>
<dbReference type="Proteomes" id="UP000199607">
    <property type="component" value="Unassembled WGS sequence"/>
</dbReference>
<reference evidence="2" key="1">
    <citation type="submission" date="2016-10" db="EMBL/GenBank/DDBJ databases">
        <authorList>
            <person name="Varghese N."/>
            <person name="Submissions S."/>
        </authorList>
    </citation>
    <scope>NUCLEOTIDE SEQUENCE [LARGE SCALE GENOMIC DNA]</scope>
    <source>
        <strain evidence="2">CGMCC 1.7738</strain>
    </source>
</reference>
<proteinExistence type="predicted"/>
<name>A0A1I4GEE8_9EURY</name>
<dbReference type="AlphaFoldDB" id="A0A1I4GEE8"/>
<keyword evidence="2" id="KW-1185">Reference proteome</keyword>
<gene>
    <name evidence="1" type="ORF">SAMN04487950_3209</name>
</gene>
<dbReference type="PROSITE" id="PS51257">
    <property type="entry name" value="PROKAR_LIPOPROTEIN"/>
    <property type="match status" value="1"/>
</dbReference>